<dbReference type="AlphaFoldDB" id="A0A0F9IRA7"/>
<gene>
    <name evidence="1" type="ORF">LCGC14_1912290</name>
</gene>
<evidence type="ECO:0000313" key="1">
    <source>
        <dbReference type="EMBL" id="KKL89682.1"/>
    </source>
</evidence>
<dbReference type="EMBL" id="LAZR01020219">
    <property type="protein sequence ID" value="KKL89682.1"/>
    <property type="molecule type" value="Genomic_DNA"/>
</dbReference>
<protein>
    <submittedName>
        <fullName evidence="1">Uncharacterized protein</fullName>
    </submittedName>
</protein>
<organism evidence="1">
    <name type="scientific">marine sediment metagenome</name>
    <dbReference type="NCBI Taxonomy" id="412755"/>
    <lineage>
        <taxon>unclassified sequences</taxon>
        <taxon>metagenomes</taxon>
        <taxon>ecological metagenomes</taxon>
    </lineage>
</organism>
<proteinExistence type="predicted"/>
<name>A0A0F9IRA7_9ZZZZ</name>
<sequence length="26" mass="3164">LSEFEGMQEVMFEDHYDIVHYFLGQV</sequence>
<accession>A0A0F9IRA7</accession>
<feature type="non-terminal residue" evidence="1">
    <location>
        <position position="1"/>
    </location>
</feature>
<reference evidence="1" key="1">
    <citation type="journal article" date="2015" name="Nature">
        <title>Complex archaea that bridge the gap between prokaryotes and eukaryotes.</title>
        <authorList>
            <person name="Spang A."/>
            <person name="Saw J.H."/>
            <person name="Jorgensen S.L."/>
            <person name="Zaremba-Niedzwiedzka K."/>
            <person name="Martijn J."/>
            <person name="Lind A.E."/>
            <person name="van Eijk R."/>
            <person name="Schleper C."/>
            <person name="Guy L."/>
            <person name="Ettema T.J."/>
        </authorList>
    </citation>
    <scope>NUCLEOTIDE SEQUENCE</scope>
</reference>
<comment type="caution">
    <text evidence="1">The sequence shown here is derived from an EMBL/GenBank/DDBJ whole genome shotgun (WGS) entry which is preliminary data.</text>
</comment>